<sequence>MKCRDCKFQSEPKVFTEGGNPQVRCTLGSTDWRRGTPDRVYNAEGWYSYGQSQLNLGPVKRIGATCTRGEPK</sequence>
<gene>
    <name evidence="1" type="ORF">LCGC14_0481150</name>
</gene>
<reference evidence="1" key="1">
    <citation type="journal article" date="2015" name="Nature">
        <title>Complex archaea that bridge the gap between prokaryotes and eukaryotes.</title>
        <authorList>
            <person name="Spang A."/>
            <person name="Saw J.H."/>
            <person name="Jorgensen S.L."/>
            <person name="Zaremba-Niedzwiedzka K."/>
            <person name="Martijn J."/>
            <person name="Lind A.E."/>
            <person name="van Eijk R."/>
            <person name="Schleper C."/>
            <person name="Guy L."/>
            <person name="Ettema T.J."/>
        </authorList>
    </citation>
    <scope>NUCLEOTIDE SEQUENCE</scope>
</reference>
<comment type="caution">
    <text evidence="1">The sequence shown here is derived from an EMBL/GenBank/DDBJ whole genome shotgun (WGS) entry which is preliminary data.</text>
</comment>
<dbReference type="AlphaFoldDB" id="A0A0F9UWE4"/>
<name>A0A0F9UWE4_9ZZZZ</name>
<proteinExistence type="predicted"/>
<organism evidence="1">
    <name type="scientific">marine sediment metagenome</name>
    <dbReference type="NCBI Taxonomy" id="412755"/>
    <lineage>
        <taxon>unclassified sequences</taxon>
        <taxon>metagenomes</taxon>
        <taxon>ecological metagenomes</taxon>
    </lineage>
</organism>
<protein>
    <submittedName>
        <fullName evidence="1">Uncharacterized protein</fullName>
    </submittedName>
</protein>
<accession>A0A0F9UWE4</accession>
<evidence type="ECO:0000313" key="1">
    <source>
        <dbReference type="EMBL" id="KKN65511.1"/>
    </source>
</evidence>
<dbReference type="EMBL" id="LAZR01000523">
    <property type="protein sequence ID" value="KKN65511.1"/>
    <property type="molecule type" value="Genomic_DNA"/>
</dbReference>